<protein>
    <submittedName>
        <fullName evidence="2">Uncharacterized protein</fullName>
    </submittedName>
</protein>
<dbReference type="AlphaFoldDB" id="A0A9N9X0M1"/>
<name>A0A9N9X0M1_PHACE</name>
<reference evidence="2" key="1">
    <citation type="submission" date="2022-01" db="EMBL/GenBank/DDBJ databases">
        <authorList>
            <person name="King R."/>
        </authorList>
    </citation>
    <scope>NUCLEOTIDE SEQUENCE</scope>
</reference>
<sequence length="284" mass="30839">MNNWAEYYIHASLAFQTMFAVLTFSTLAAAKESAAKSKRGVAGGTSLYASPGPAYTKSQQAPQAQAYAYAAQPQPQLQPQPQHIRYSSAADVSSFSYSSPVVEYNNLGLLHQLAGKNAPSQASQSYNVAPSPKAQYTSPAPRVQYVSSPKVQYTSPSKSQYNPRIQYTSDAGSSSGAPSYEDIYQQLIQRAEQSQNIAYQPVAQKVSYAQAVSPAAYQAKEASSHINYEAPSQQYYQQSQTAPIYEHQAQSSAQGYYSQAAAPEQQYYSAPSQSKYAKAGITYA</sequence>
<keyword evidence="3" id="KW-1185">Reference proteome</keyword>
<gene>
    <name evidence="2" type="ORF">PHAECO_LOCUS7349</name>
</gene>
<dbReference type="Proteomes" id="UP001153737">
    <property type="component" value="Chromosome 3"/>
</dbReference>
<evidence type="ECO:0000313" key="2">
    <source>
        <dbReference type="EMBL" id="CAG9819850.1"/>
    </source>
</evidence>
<proteinExistence type="predicted"/>
<evidence type="ECO:0000256" key="1">
    <source>
        <dbReference type="SAM" id="MobiDB-lite"/>
    </source>
</evidence>
<evidence type="ECO:0000313" key="3">
    <source>
        <dbReference type="Proteomes" id="UP001153737"/>
    </source>
</evidence>
<dbReference type="EMBL" id="OU896709">
    <property type="protein sequence ID" value="CAG9819850.1"/>
    <property type="molecule type" value="Genomic_DNA"/>
</dbReference>
<feature type="compositionally biased region" description="Polar residues" evidence="1">
    <location>
        <begin position="145"/>
        <end position="177"/>
    </location>
</feature>
<feature type="region of interest" description="Disordered" evidence="1">
    <location>
        <begin position="121"/>
        <end position="178"/>
    </location>
</feature>
<dbReference type="OrthoDB" id="6777804at2759"/>
<feature type="compositionally biased region" description="Polar residues" evidence="1">
    <location>
        <begin position="121"/>
        <end position="138"/>
    </location>
</feature>
<organism evidence="2 3">
    <name type="scientific">Phaedon cochleariae</name>
    <name type="common">Mustard beetle</name>
    <dbReference type="NCBI Taxonomy" id="80249"/>
    <lineage>
        <taxon>Eukaryota</taxon>
        <taxon>Metazoa</taxon>
        <taxon>Ecdysozoa</taxon>
        <taxon>Arthropoda</taxon>
        <taxon>Hexapoda</taxon>
        <taxon>Insecta</taxon>
        <taxon>Pterygota</taxon>
        <taxon>Neoptera</taxon>
        <taxon>Endopterygota</taxon>
        <taxon>Coleoptera</taxon>
        <taxon>Polyphaga</taxon>
        <taxon>Cucujiformia</taxon>
        <taxon>Chrysomeloidea</taxon>
        <taxon>Chrysomelidae</taxon>
        <taxon>Chrysomelinae</taxon>
        <taxon>Chrysomelini</taxon>
        <taxon>Phaedon</taxon>
    </lineage>
</organism>
<accession>A0A9N9X0M1</accession>
<reference evidence="2" key="2">
    <citation type="submission" date="2022-10" db="EMBL/GenBank/DDBJ databases">
        <authorList>
            <consortium name="ENA_rothamsted_submissions"/>
            <consortium name="culmorum"/>
            <person name="King R."/>
        </authorList>
    </citation>
    <scope>NUCLEOTIDE SEQUENCE</scope>
</reference>